<sequence length="1108" mass="117065">MAGSVPDFPMFIRLEHRPDNSARASFLAEIDRTLNDGERRFKQFGTEALQQVNRALSMDRNRFGALDLGADELRRAAAAADAQARASMELARATRIAAQEAGDHSQQARLSIAALDALAREEREAAKAALSHAEAVEQVQAVLNRQRSTVDGVVNAQRRQALVANDNAAGMRAQRFAFAQLGQQLQDVTIQAQMGTNAFTILTQQGGQAAFALSGLTESNNKLYRSIGTTAQFLSGPWGAAIFAATAVLGPYIAELYRTSTALDDVGDAADEAMKKLRQSLAQTSAFSDAFTEVAKKRVETLGDIAKVNSEIALRQARLADAPTSEAAARSADRNAQRLNDLRTEKRRLESELRAADRDLAEIRGAVDVARIQAENRDALQERPERERKARGGGRSKTSATEREAERAAREFERQSDAVRGILKDQERTLALQELVTQGRSQEADLLQLQFRLMDALGVEDASRLQTELRRLGISEAEHAQLQRNVGLLRQSNAEQDRFLARQQAQLSQLEGVRSNISQTLTGLRTEGIGAVGGFFERMVDQYTQAFADDLIDDLFGDAFTDAEERVIGVHNELAAAGTNTATALQALERAATLAAGAMQGQVGLPSPVDAAVGAAPEAASDIVVRADYSSPRRLFGMIVEGVAGAFVDPGTAKEIGKSFATGLEGAMYGGLGASVFLGAGARSPLGSAIGGAIGQELGENFLAKPLESIASSLGPLAGPLGAIAGGVLGSVIGGVFTSTPRASATIGGTANGLEVVSIRGNSGSRRRASEGAAGEAIDTLDRIAEALGATIDASLGAVSIGVRKGNYRVDTSGTGITKTKRGAIDFGEDSAAAIRFATMDLIQDGVLQGLRDSTNRLLRQSDDLDTAIRRALDFEGVFAELKSIKDPVGAAIDALDKEFVRLRVIFEDAGASAAEYADLEQLYGIRRAEAVREAQQALLGSLTDLRSQLLTGDTGLSLRARLANAEAEFDPLAERVRAGDTSAFDDFAAASQTMLEISRALYGSQDGYFAIRDEILGLTNTAIDAQTAIADAAIGRDSPFAEGSIPVADNAGIVSAIDAQTQAIVDALVNGLGLRLDAVNDNIATLVRQGFAAGGGGAAIPAFSTQF</sequence>
<organism evidence="4 5">
    <name type="scientific">Novosphingobium marinum</name>
    <dbReference type="NCBI Taxonomy" id="1514948"/>
    <lineage>
        <taxon>Bacteria</taxon>
        <taxon>Pseudomonadati</taxon>
        <taxon>Pseudomonadota</taxon>
        <taxon>Alphaproteobacteria</taxon>
        <taxon>Sphingomonadales</taxon>
        <taxon>Sphingomonadaceae</taxon>
        <taxon>Novosphingobium</taxon>
    </lineage>
</organism>
<dbReference type="Pfam" id="PF06791">
    <property type="entry name" value="TMP_2"/>
    <property type="match status" value="1"/>
</dbReference>
<feature type="region of interest" description="Disordered" evidence="2">
    <location>
        <begin position="375"/>
        <end position="412"/>
    </location>
</feature>
<name>A0A7Y9XYQ1_9SPHN</name>
<dbReference type="AlphaFoldDB" id="A0A7Y9XYQ1"/>
<comment type="caution">
    <text evidence="4">The sequence shown here is derived from an EMBL/GenBank/DDBJ whole genome shotgun (WGS) entry which is preliminary data.</text>
</comment>
<evidence type="ECO:0000259" key="3">
    <source>
        <dbReference type="Pfam" id="PF06791"/>
    </source>
</evidence>
<dbReference type="InterPro" id="IPR009628">
    <property type="entry name" value="Phage_tape_measure_N"/>
</dbReference>
<evidence type="ECO:0000313" key="5">
    <source>
        <dbReference type="Proteomes" id="UP000522081"/>
    </source>
</evidence>
<feature type="compositionally biased region" description="Basic and acidic residues" evidence="2">
    <location>
        <begin position="375"/>
        <end position="390"/>
    </location>
</feature>
<protein>
    <recommendedName>
        <fullName evidence="3">Bacteriophage tail tape measure N-terminal domain-containing protein</fullName>
    </recommendedName>
</protein>
<dbReference type="EMBL" id="JACBZF010000002">
    <property type="protein sequence ID" value="NYH95416.1"/>
    <property type="molecule type" value="Genomic_DNA"/>
</dbReference>
<feature type="compositionally biased region" description="Basic and acidic residues" evidence="2">
    <location>
        <begin position="400"/>
        <end position="412"/>
    </location>
</feature>
<accession>A0A7Y9XYQ1</accession>
<keyword evidence="5" id="KW-1185">Reference proteome</keyword>
<proteinExistence type="predicted"/>
<dbReference type="RefSeq" id="WP_179407268.1">
    <property type="nucleotide sequence ID" value="NZ_BMGF01000002.1"/>
</dbReference>
<evidence type="ECO:0000256" key="1">
    <source>
        <dbReference type="SAM" id="Coils"/>
    </source>
</evidence>
<keyword evidence="1" id="KW-0175">Coiled coil</keyword>
<feature type="coiled-coil region" evidence="1">
    <location>
        <begin position="332"/>
        <end position="366"/>
    </location>
</feature>
<feature type="domain" description="Bacteriophage tail tape measure N-terminal" evidence="3">
    <location>
        <begin position="167"/>
        <end position="345"/>
    </location>
</feature>
<reference evidence="4 5" key="1">
    <citation type="submission" date="2020-07" db="EMBL/GenBank/DDBJ databases">
        <title>Genomic Encyclopedia of Type Strains, Phase IV (KMG-IV): sequencing the most valuable type-strain genomes for metagenomic binning, comparative biology and taxonomic classification.</title>
        <authorList>
            <person name="Goeker M."/>
        </authorList>
    </citation>
    <scope>NUCLEOTIDE SEQUENCE [LARGE SCALE GENOMIC DNA]</scope>
    <source>
        <strain evidence="4 5">DSM 29043</strain>
    </source>
</reference>
<gene>
    <name evidence="4" type="ORF">FHS75_001735</name>
</gene>
<evidence type="ECO:0000256" key="2">
    <source>
        <dbReference type="SAM" id="MobiDB-lite"/>
    </source>
</evidence>
<evidence type="ECO:0000313" key="4">
    <source>
        <dbReference type="EMBL" id="NYH95416.1"/>
    </source>
</evidence>
<dbReference type="Proteomes" id="UP000522081">
    <property type="component" value="Unassembled WGS sequence"/>
</dbReference>